<proteinExistence type="inferred from homology"/>
<comment type="similarity">
    <text evidence="1">Belongs to the acetyltransferase family.</text>
</comment>
<evidence type="ECO:0000313" key="6">
    <source>
        <dbReference type="Proteomes" id="UP001347796"/>
    </source>
</evidence>
<evidence type="ECO:0000256" key="1">
    <source>
        <dbReference type="ARBA" id="ARBA00008694"/>
    </source>
</evidence>
<evidence type="ECO:0000259" key="4">
    <source>
        <dbReference type="PROSITE" id="PS51186"/>
    </source>
</evidence>
<dbReference type="GO" id="GO:0008080">
    <property type="term" value="F:N-acetyltransferase activity"/>
    <property type="evidence" value="ECO:0007669"/>
    <property type="project" value="UniProtKB-ARBA"/>
</dbReference>
<feature type="domain" description="N-acetyltransferase" evidence="4">
    <location>
        <begin position="4"/>
        <end position="163"/>
    </location>
</feature>
<reference evidence="5 6" key="1">
    <citation type="submission" date="2024-01" db="EMBL/GenBank/DDBJ databases">
        <title>The genome of the rayed Mediterranean limpet Patella caerulea (Linnaeus, 1758).</title>
        <authorList>
            <person name="Anh-Thu Weber A."/>
            <person name="Halstead-Nussloch G."/>
        </authorList>
    </citation>
    <scope>NUCLEOTIDE SEQUENCE [LARGE SCALE GENOMIC DNA]</scope>
    <source>
        <strain evidence="5">AATW-2023a</strain>
        <tissue evidence="5">Whole specimen</tissue>
    </source>
</reference>
<protein>
    <recommendedName>
        <fullName evidence="4">N-acetyltransferase domain-containing protein</fullName>
    </recommendedName>
</protein>
<keyword evidence="6" id="KW-1185">Reference proteome</keyword>
<dbReference type="EMBL" id="JAZGQO010000001">
    <property type="protein sequence ID" value="KAK6194465.1"/>
    <property type="molecule type" value="Genomic_DNA"/>
</dbReference>
<keyword evidence="3" id="KW-0012">Acyltransferase</keyword>
<organism evidence="5 6">
    <name type="scientific">Patella caerulea</name>
    <name type="common">Rayed Mediterranean limpet</name>
    <dbReference type="NCBI Taxonomy" id="87958"/>
    <lineage>
        <taxon>Eukaryota</taxon>
        <taxon>Metazoa</taxon>
        <taxon>Spiralia</taxon>
        <taxon>Lophotrochozoa</taxon>
        <taxon>Mollusca</taxon>
        <taxon>Gastropoda</taxon>
        <taxon>Patellogastropoda</taxon>
        <taxon>Patelloidea</taxon>
        <taxon>Patellidae</taxon>
        <taxon>Patella</taxon>
    </lineage>
</organism>
<accession>A0AAN8KD41</accession>
<dbReference type="Proteomes" id="UP001347796">
    <property type="component" value="Unassembled WGS sequence"/>
</dbReference>
<dbReference type="AlphaFoldDB" id="A0AAN8KD41"/>
<dbReference type="SUPFAM" id="SSF55729">
    <property type="entry name" value="Acyl-CoA N-acyltransferases (Nat)"/>
    <property type="match status" value="1"/>
</dbReference>
<dbReference type="PROSITE" id="PS51186">
    <property type="entry name" value="GNAT"/>
    <property type="match status" value="1"/>
</dbReference>
<gene>
    <name evidence="5" type="ORF">SNE40_000096</name>
</gene>
<evidence type="ECO:0000313" key="5">
    <source>
        <dbReference type="EMBL" id="KAK6194465.1"/>
    </source>
</evidence>
<dbReference type="InterPro" id="IPR016181">
    <property type="entry name" value="Acyl_CoA_acyltransferase"/>
</dbReference>
<dbReference type="PANTHER" id="PTHR10545:SF29">
    <property type="entry name" value="GH14572P-RELATED"/>
    <property type="match status" value="1"/>
</dbReference>
<dbReference type="Gene3D" id="3.40.630.30">
    <property type="match status" value="1"/>
</dbReference>
<dbReference type="Pfam" id="PF00583">
    <property type="entry name" value="Acetyltransf_1"/>
    <property type="match status" value="1"/>
</dbReference>
<dbReference type="PANTHER" id="PTHR10545">
    <property type="entry name" value="DIAMINE N-ACETYLTRANSFERASE"/>
    <property type="match status" value="1"/>
</dbReference>
<evidence type="ECO:0000256" key="2">
    <source>
        <dbReference type="ARBA" id="ARBA00022679"/>
    </source>
</evidence>
<comment type="caution">
    <text evidence="5">The sequence shown here is derived from an EMBL/GenBank/DDBJ whole genome shotgun (WGS) entry which is preliminary data.</text>
</comment>
<evidence type="ECO:0000256" key="3">
    <source>
        <dbReference type="ARBA" id="ARBA00023315"/>
    </source>
</evidence>
<dbReference type="FunFam" id="3.40.630.30:FF:000064">
    <property type="entry name" value="GNAT family acetyltransferase"/>
    <property type="match status" value="1"/>
</dbReference>
<dbReference type="InterPro" id="IPR051016">
    <property type="entry name" value="Diverse_Substrate_AcTransf"/>
</dbReference>
<name>A0AAN8KD41_PATCE</name>
<keyword evidence="2" id="KW-0808">Transferase</keyword>
<dbReference type="InterPro" id="IPR000182">
    <property type="entry name" value="GNAT_dom"/>
</dbReference>
<sequence length="163" mass="18689">MAGFRIRDAVVVDCEEIFRLSKELVDFHDFKGHIPSTVDTFRKDGFGENPLFRCHVAEKIDSGEMVGYTLFFPFYFSFLGKTMFMQELFVTRGSRGIGVGLALMKRLAQVCIEEDYARLQWETLSWNDKASAFYVNKLKAQDTALLDGGRKVFTLDKEGMKKL</sequence>